<proteinExistence type="inferred from homology"/>
<dbReference type="EMBL" id="CP011856">
    <property type="protein sequence ID" value="AKM54517.1"/>
    <property type="molecule type" value="Genomic_DNA"/>
</dbReference>
<dbReference type="Pfam" id="PF00216">
    <property type="entry name" value="Bac_DNA_binding"/>
    <property type="match status" value="1"/>
</dbReference>
<dbReference type="InterPro" id="IPR010992">
    <property type="entry name" value="IHF-like_DNA-bd_dom_sf"/>
</dbReference>
<dbReference type="KEGG" id="seri:SERIO_v1c09590"/>
<dbReference type="InterPro" id="IPR000119">
    <property type="entry name" value="Hist_DNA-bd"/>
</dbReference>
<gene>
    <name evidence="4" type="primary">hupB</name>
    <name evidence="4" type="ORF">SERIO_v1c09590</name>
</gene>
<comment type="similarity">
    <text evidence="3">Belongs to the bacterial histone-like protein family.</text>
</comment>
<keyword evidence="5" id="KW-1185">Reference proteome</keyword>
<evidence type="ECO:0000256" key="2">
    <source>
        <dbReference type="ARBA" id="ARBA00023125"/>
    </source>
</evidence>
<reference evidence="5" key="2">
    <citation type="submission" date="2015-06" db="EMBL/GenBank/DDBJ databases">
        <title>Complete genome sequence of Spiroplasma eriocheiris TDA-040725-5 (DSM 21848).</title>
        <authorList>
            <person name="Lo W.-S."/>
            <person name="Kuo C.-H."/>
        </authorList>
    </citation>
    <scope>NUCLEOTIDE SEQUENCE [LARGE SCALE GENOMIC DNA]</scope>
    <source>
        <strain evidence="5">TDA-040725-5</strain>
    </source>
</reference>
<accession>A0A0H3XN16</accession>
<dbReference type="AlphaFoldDB" id="A0A0H3XN16"/>
<protein>
    <submittedName>
        <fullName evidence="4">DNA-binding protein HU-beta</fullName>
    </submittedName>
</protein>
<keyword evidence="1" id="KW-0226">DNA condensation</keyword>
<dbReference type="GO" id="GO:0030261">
    <property type="term" value="P:chromosome condensation"/>
    <property type="evidence" value="ECO:0007669"/>
    <property type="project" value="UniProtKB-KW"/>
</dbReference>
<name>A0A0H3XN16_9MOLU</name>
<organism evidence="4 5">
    <name type="scientific">Spiroplasma eriocheiris</name>
    <dbReference type="NCBI Taxonomy" id="315358"/>
    <lineage>
        <taxon>Bacteria</taxon>
        <taxon>Bacillati</taxon>
        <taxon>Mycoplasmatota</taxon>
        <taxon>Mollicutes</taxon>
        <taxon>Entomoplasmatales</taxon>
        <taxon>Spiroplasmataceae</taxon>
        <taxon>Spiroplasma</taxon>
    </lineage>
</organism>
<dbReference type="GO" id="GO:0003677">
    <property type="term" value="F:DNA binding"/>
    <property type="evidence" value="ECO:0007669"/>
    <property type="project" value="UniProtKB-KW"/>
</dbReference>
<dbReference type="STRING" id="315358.SERIO_v1c09590"/>
<keyword evidence="2 4" id="KW-0238">DNA-binding</keyword>
<dbReference type="PROSITE" id="PS00045">
    <property type="entry name" value="HISTONE_LIKE"/>
    <property type="match status" value="1"/>
</dbReference>
<dbReference type="PANTHER" id="PTHR33175:SF3">
    <property type="entry name" value="DNA-BINDING PROTEIN HU-BETA"/>
    <property type="match status" value="1"/>
</dbReference>
<evidence type="ECO:0000256" key="1">
    <source>
        <dbReference type="ARBA" id="ARBA00023067"/>
    </source>
</evidence>
<dbReference type="Proteomes" id="UP000035661">
    <property type="component" value="Chromosome"/>
</dbReference>
<dbReference type="SUPFAM" id="SSF47729">
    <property type="entry name" value="IHF-like DNA-binding proteins"/>
    <property type="match status" value="1"/>
</dbReference>
<dbReference type="Gene3D" id="4.10.520.10">
    <property type="entry name" value="IHF-like DNA-binding proteins"/>
    <property type="match status" value="1"/>
</dbReference>
<dbReference type="SMART" id="SM00411">
    <property type="entry name" value="BHL"/>
    <property type="match status" value="1"/>
</dbReference>
<dbReference type="PATRIC" id="fig|743698.3.peg.968"/>
<dbReference type="RefSeq" id="WP_025317657.1">
    <property type="nucleotide sequence ID" value="NZ_CP011856.1"/>
</dbReference>
<evidence type="ECO:0000313" key="5">
    <source>
        <dbReference type="Proteomes" id="UP000035661"/>
    </source>
</evidence>
<evidence type="ECO:0000313" key="4">
    <source>
        <dbReference type="EMBL" id="AKM54517.1"/>
    </source>
</evidence>
<dbReference type="InterPro" id="IPR020816">
    <property type="entry name" value="Histone-like_DNA-bd_CS"/>
</dbReference>
<dbReference type="PANTHER" id="PTHR33175">
    <property type="entry name" value="DNA-BINDING PROTEIN HU"/>
    <property type="match status" value="1"/>
</dbReference>
<dbReference type="PRINTS" id="PR01727">
    <property type="entry name" value="DNABINDINGHU"/>
</dbReference>
<evidence type="ECO:0000256" key="3">
    <source>
        <dbReference type="RuleBase" id="RU003939"/>
    </source>
</evidence>
<dbReference type="GO" id="GO:0030527">
    <property type="term" value="F:structural constituent of chromatin"/>
    <property type="evidence" value="ECO:0007669"/>
    <property type="project" value="InterPro"/>
</dbReference>
<sequence>MSKKELAELLAGEFNTSKADGERMVNFIFEKISNTLTKGQEVSIAGFGKFSISERAARDGRNPATGQTIKIPASKAAKFKAAKQLKDALN</sequence>
<dbReference type="CDD" id="cd13831">
    <property type="entry name" value="HU"/>
    <property type="match status" value="1"/>
</dbReference>
<reference evidence="4 5" key="1">
    <citation type="journal article" date="2015" name="Genome Biol. Evol.">
        <title>Found and Lost: The Fates of Horizontally Acquired Genes in Arthropod-Symbiotic Spiroplasma.</title>
        <authorList>
            <person name="Lo W.S."/>
            <person name="Gasparich G.E."/>
            <person name="Kuo C.H."/>
        </authorList>
    </citation>
    <scope>NUCLEOTIDE SEQUENCE [LARGE SCALE GENOMIC DNA]</scope>
    <source>
        <strain evidence="5">TDA-040725-5</strain>
    </source>
</reference>